<proteinExistence type="predicted"/>
<gene>
    <name evidence="1" type="ORF">SDC9_14459</name>
</gene>
<dbReference type="Pfam" id="PF13481">
    <property type="entry name" value="AAA_25"/>
    <property type="match status" value="1"/>
</dbReference>
<dbReference type="Gene3D" id="3.40.50.300">
    <property type="entry name" value="P-loop containing nucleotide triphosphate hydrolases"/>
    <property type="match status" value="1"/>
</dbReference>
<comment type="caution">
    <text evidence="1">The sequence shown here is derived from an EMBL/GenBank/DDBJ whole genome shotgun (WGS) entry which is preliminary data.</text>
</comment>
<accession>A0A644TSS3</accession>
<dbReference type="InterPro" id="IPR027417">
    <property type="entry name" value="P-loop_NTPase"/>
</dbReference>
<dbReference type="AlphaFoldDB" id="A0A644TSS3"/>
<organism evidence="1">
    <name type="scientific">bioreactor metagenome</name>
    <dbReference type="NCBI Taxonomy" id="1076179"/>
    <lineage>
        <taxon>unclassified sequences</taxon>
        <taxon>metagenomes</taxon>
        <taxon>ecological metagenomes</taxon>
    </lineage>
</organism>
<evidence type="ECO:0008006" key="2">
    <source>
        <dbReference type="Google" id="ProtNLM"/>
    </source>
</evidence>
<protein>
    <recommendedName>
        <fullName evidence="2">AAA+ ATPase domain-containing protein</fullName>
    </recommendedName>
</protein>
<dbReference type="EMBL" id="VSSQ01000043">
    <property type="protein sequence ID" value="MPL68731.1"/>
    <property type="molecule type" value="Genomic_DNA"/>
</dbReference>
<reference evidence="1" key="1">
    <citation type="submission" date="2019-08" db="EMBL/GenBank/DDBJ databases">
        <authorList>
            <person name="Kucharzyk K."/>
            <person name="Murdoch R.W."/>
            <person name="Higgins S."/>
            <person name="Loffler F."/>
        </authorList>
    </citation>
    <scope>NUCLEOTIDE SEQUENCE</scope>
</reference>
<sequence>MTSPFVPLGSQNNLPPLKAISMEEFLLSTLPERDYLLHPVIPEQGIVMLVAKRGIGKTFTALHMSLSVAGGLSLFNWHAPKARRVLYVDGEMPAISMQERLAALATGMAAPPHAMQNFSIITPDIQSRPMPDLATTYGQQALEPFLAGVDLLVLDNLATLCRTGKENESQSWTPMQTWLLDLRRRGMAVLLVHHAGKSGDQRGTSAREDIMDTVISLRRPTTYSVAEGARFEVHLTKARGIVGEDAMPFEVHLRSEGNQLIWDVNELVNVQAEQLKQLLAEGFSIRDCADEMGVSKSVVHRLKKKLEEGGDAGAVRY</sequence>
<dbReference type="SUPFAM" id="SSF52540">
    <property type="entry name" value="P-loop containing nucleoside triphosphate hydrolases"/>
    <property type="match status" value="1"/>
</dbReference>
<name>A0A644TSS3_9ZZZZ</name>
<evidence type="ECO:0000313" key="1">
    <source>
        <dbReference type="EMBL" id="MPL68731.1"/>
    </source>
</evidence>